<evidence type="ECO:0000313" key="3">
    <source>
        <dbReference type="Proteomes" id="UP000092931"/>
    </source>
</evidence>
<evidence type="ECO:0000313" key="2">
    <source>
        <dbReference type="EMBL" id="ANX02546.1"/>
    </source>
</evidence>
<dbReference type="EMBL" id="CP014673">
    <property type="protein sequence ID" value="ANX02546.1"/>
    <property type="molecule type" value="Genomic_DNA"/>
</dbReference>
<name>A0A1B1YP76_THEST</name>
<protein>
    <recommendedName>
        <fullName evidence="1">DUF6602 domain-containing protein</fullName>
    </recommendedName>
</protein>
<dbReference type="InterPro" id="IPR046537">
    <property type="entry name" value="DUF6602"/>
</dbReference>
<dbReference type="RefSeq" id="WP_065821155.1">
    <property type="nucleotide sequence ID" value="NZ_CP014673.1"/>
</dbReference>
<evidence type="ECO:0000259" key="1">
    <source>
        <dbReference type="Pfam" id="PF20247"/>
    </source>
</evidence>
<dbReference type="AlphaFoldDB" id="A0A1B1YP76"/>
<feature type="domain" description="DUF6602" evidence="1">
    <location>
        <begin position="27"/>
        <end position="124"/>
    </location>
</feature>
<gene>
    <name evidence="2" type="ORF">CSTERLE_13740</name>
</gene>
<dbReference type="Pfam" id="PF20247">
    <property type="entry name" value="DUF6602"/>
    <property type="match status" value="1"/>
</dbReference>
<organism evidence="2 3">
    <name type="scientific">Thermoclostridium stercorarium subsp. leptospartum DSM 9219</name>
    <dbReference type="NCBI Taxonomy" id="1346611"/>
    <lineage>
        <taxon>Bacteria</taxon>
        <taxon>Bacillati</taxon>
        <taxon>Bacillota</taxon>
        <taxon>Clostridia</taxon>
        <taxon>Eubacteriales</taxon>
        <taxon>Oscillospiraceae</taxon>
        <taxon>Thermoclostridium</taxon>
    </lineage>
</organism>
<dbReference type="Proteomes" id="UP000092931">
    <property type="component" value="Chromosome"/>
</dbReference>
<reference evidence="2 3" key="1">
    <citation type="submission" date="2016-02" db="EMBL/GenBank/DDBJ databases">
        <title>Comparison of Clostridium stercorarium subspecies using comparative genomics and transcriptomics.</title>
        <authorList>
            <person name="Schellenberg J."/>
            <person name="Thallinger G."/>
            <person name="Levin D.B."/>
            <person name="Zhang X."/>
            <person name="Alvare G."/>
            <person name="Fristensky B."/>
            <person name="Sparling R."/>
        </authorList>
    </citation>
    <scope>NUCLEOTIDE SEQUENCE [LARGE SCALE GENOMIC DNA]</scope>
    <source>
        <strain evidence="2 3">DSM 9219</strain>
    </source>
</reference>
<accession>A0A1B1YP76</accession>
<proteinExistence type="predicted"/>
<dbReference type="CDD" id="cd21173">
    <property type="entry name" value="NucC-like"/>
    <property type="match status" value="1"/>
</dbReference>
<sequence>MDLINYYKSIGEEICSTKNRIRFLMNETHFPTDGELKESVLRHVIRRYAPEHIKIARGFIHNGEECSSQIDILVYDCRFPVLFKEGDLVFITPDSVRAIIEVKTKQGISELRETLSKLNRIAELVTDINCFIGLFSYEYGRDYSRNLIERVSEITNVGGKSYINHIVLGKNLFMKYWANDPITNEECSKWHIYKLNDLSYAYFINNLLDYISNGAVSINHRTWFPLDSKERFKLDEISLEDGHRL</sequence>